<evidence type="ECO:0000313" key="3">
    <source>
        <dbReference type="Proteomes" id="UP000823749"/>
    </source>
</evidence>
<name>A0AAV6KC85_9ERIC</name>
<sequence length="201" mass="23206">MGKKRGYHTSHTRDGRRPTILKPATGEVFEREERVEEQRKKQKLDEAERAKHDWVKSVKKKGVTCERWVRKADFTGDPFIEVNRKTRQITSTIGSKKIVVNPVSIATYLDKYQRPPTKVVTFPSPAWSHPVDEIRDALTDMPNSYNNDKFVSGKLRLTFRLINKLVHYNLNPHGLESTPSLNDGTLLFVFSRSEEKVDWAA</sequence>
<evidence type="ECO:0000313" key="2">
    <source>
        <dbReference type="EMBL" id="KAG5550103.1"/>
    </source>
</evidence>
<dbReference type="Proteomes" id="UP000823749">
    <property type="component" value="Chromosome 5"/>
</dbReference>
<organism evidence="2 3">
    <name type="scientific">Rhododendron griersonianum</name>
    <dbReference type="NCBI Taxonomy" id="479676"/>
    <lineage>
        <taxon>Eukaryota</taxon>
        <taxon>Viridiplantae</taxon>
        <taxon>Streptophyta</taxon>
        <taxon>Embryophyta</taxon>
        <taxon>Tracheophyta</taxon>
        <taxon>Spermatophyta</taxon>
        <taxon>Magnoliopsida</taxon>
        <taxon>eudicotyledons</taxon>
        <taxon>Gunneridae</taxon>
        <taxon>Pentapetalae</taxon>
        <taxon>asterids</taxon>
        <taxon>Ericales</taxon>
        <taxon>Ericaceae</taxon>
        <taxon>Ericoideae</taxon>
        <taxon>Rhodoreae</taxon>
        <taxon>Rhododendron</taxon>
    </lineage>
</organism>
<protein>
    <submittedName>
        <fullName evidence="2">Uncharacterized protein</fullName>
    </submittedName>
</protein>
<keyword evidence="3" id="KW-1185">Reference proteome</keyword>
<feature type="compositionally biased region" description="Basic and acidic residues" evidence="1">
    <location>
        <begin position="28"/>
        <end position="48"/>
    </location>
</feature>
<accession>A0AAV6KC85</accession>
<dbReference type="EMBL" id="JACTNZ010000005">
    <property type="protein sequence ID" value="KAG5550103.1"/>
    <property type="molecule type" value="Genomic_DNA"/>
</dbReference>
<feature type="region of interest" description="Disordered" evidence="1">
    <location>
        <begin position="1"/>
        <end position="48"/>
    </location>
</feature>
<gene>
    <name evidence="2" type="ORF">RHGRI_015151</name>
</gene>
<proteinExistence type="predicted"/>
<reference evidence="2" key="1">
    <citation type="submission" date="2020-08" db="EMBL/GenBank/DDBJ databases">
        <title>Plant Genome Project.</title>
        <authorList>
            <person name="Zhang R.-G."/>
        </authorList>
    </citation>
    <scope>NUCLEOTIDE SEQUENCE</scope>
    <source>
        <strain evidence="2">WSP0</strain>
        <tissue evidence="2">Leaf</tissue>
    </source>
</reference>
<evidence type="ECO:0000256" key="1">
    <source>
        <dbReference type="SAM" id="MobiDB-lite"/>
    </source>
</evidence>
<feature type="compositionally biased region" description="Basic residues" evidence="1">
    <location>
        <begin position="1"/>
        <end position="10"/>
    </location>
</feature>
<comment type="caution">
    <text evidence="2">The sequence shown here is derived from an EMBL/GenBank/DDBJ whole genome shotgun (WGS) entry which is preliminary data.</text>
</comment>
<dbReference type="AlphaFoldDB" id="A0AAV6KC85"/>